<dbReference type="InterPro" id="IPR001611">
    <property type="entry name" value="Leu-rich_rpt"/>
</dbReference>
<dbReference type="EMBL" id="KI546130">
    <property type="protein sequence ID" value="EST44003.1"/>
    <property type="molecule type" value="Genomic_DNA"/>
</dbReference>
<dbReference type="VEuPathDB" id="GiardiaDB:SS50377_21230"/>
<protein>
    <submittedName>
        <fullName evidence="2">Uncharacterized protein</fullName>
    </submittedName>
</protein>
<feature type="coiled-coil region" evidence="1">
    <location>
        <begin position="245"/>
        <end position="272"/>
    </location>
</feature>
<evidence type="ECO:0000313" key="3">
    <source>
        <dbReference type="EMBL" id="KAH0577876.1"/>
    </source>
</evidence>
<feature type="coiled-coil region" evidence="1">
    <location>
        <begin position="17"/>
        <end position="51"/>
    </location>
</feature>
<evidence type="ECO:0000313" key="4">
    <source>
        <dbReference type="Proteomes" id="UP000018208"/>
    </source>
</evidence>
<name>V6LI58_9EUKA</name>
<feature type="coiled-coil region" evidence="1">
    <location>
        <begin position="120"/>
        <end position="172"/>
    </location>
</feature>
<dbReference type="PROSITE" id="PS51450">
    <property type="entry name" value="LRR"/>
    <property type="match status" value="1"/>
</dbReference>
<dbReference type="EMBL" id="AUWU02000001">
    <property type="protein sequence ID" value="KAH0577876.1"/>
    <property type="molecule type" value="Genomic_DNA"/>
</dbReference>
<keyword evidence="4" id="KW-1185">Reference proteome</keyword>
<evidence type="ECO:0000313" key="2">
    <source>
        <dbReference type="EMBL" id="EST44003.1"/>
    </source>
</evidence>
<organism evidence="2">
    <name type="scientific">Spironucleus salmonicida</name>
    <dbReference type="NCBI Taxonomy" id="348837"/>
    <lineage>
        <taxon>Eukaryota</taxon>
        <taxon>Metamonada</taxon>
        <taxon>Diplomonadida</taxon>
        <taxon>Hexamitidae</taxon>
        <taxon>Hexamitinae</taxon>
        <taxon>Spironucleus</taxon>
    </lineage>
</organism>
<accession>V6LI58</accession>
<keyword evidence="1" id="KW-0175">Coiled coil</keyword>
<dbReference type="AlphaFoldDB" id="V6LI58"/>
<evidence type="ECO:0000256" key="1">
    <source>
        <dbReference type="SAM" id="Coils"/>
    </source>
</evidence>
<sequence length="499" mass="58985">MDQSAHCEKVSSDKGMLQLLIQRLQSKEIIIQKLNQQIVSLTQKGQQQSSQNNFEKVSLRLIDSQQKYFDLEDQLDNCKFQLENQGNVIENLQSELMIVQTYKQQYELVQFEFEREVVKSTQLQFDNEKLQQQLDFIQQECELLRKNQKIEVQQIEQQNKQLQNMLYQEVEQAQQKQKNFDVKLSNIIETTRDDKLNLTKEQLIQENIFLQKRITDHDIIVEELNRKIDYFTENFQIMGQTVKNASTLISENEMLRDELQALQDNQSKKQDLNYSDLKVYEYSCNEESLLIDEQVHVIVMENANSVKQYDINIPKIIKSKLTNLLFLSGRILEYLQFTPQEFKQGIDFKTLQYLSNIKQNLANIDYQQQENIEYLTNQQLKIKKIIEKLVTIMHLMSNLVEISNEQIQLTILHLDYNQIENLIYLSRILLLQKIIQAKEMVTIIQSQSSNTQCNFINIDEVNIQLTHLDTRQIENYTYIIEICQKLSTVLLNCGLQGNQ</sequence>
<dbReference type="Proteomes" id="UP000018208">
    <property type="component" value="Unassembled WGS sequence"/>
</dbReference>
<reference evidence="2 3" key="1">
    <citation type="journal article" date="2014" name="PLoS Genet.">
        <title>The Genome of Spironucleus salmonicida Highlights a Fish Pathogen Adapted to Fluctuating Environments.</title>
        <authorList>
            <person name="Xu F."/>
            <person name="Jerlstrom-Hultqvist J."/>
            <person name="Einarsson E."/>
            <person name="Astvaldsson A."/>
            <person name="Svard S.G."/>
            <person name="Andersson J.O."/>
        </authorList>
    </citation>
    <scope>NUCLEOTIDE SEQUENCE</scope>
    <source>
        <strain evidence="3">ATCC 50377</strain>
    </source>
</reference>
<reference evidence="3" key="2">
    <citation type="submission" date="2020-12" db="EMBL/GenBank/DDBJ databases">
        <title>New Spironucleus salmonicida genome in near-complete chromosomes.</title>
        <authorList>
            <person name="Xu F."/>
            <person name="Kurt Z."/>
            <person name="Jimenez-Gonzalez A."/>
            <person name="Astvaldsson A."/>
            <person name="Andersson J.O."/>
            <person name="Svard S.G."/>
        </authorList>
    </citation>
    <scope>NUCLEOTIDE SEQUENCE</scope>
    <source>
        <strain evidence="3">ATCC 50377</strain>
    </source>
</reference>
<proteinExistence type="predicted"/>
<gene>
    <name evidence="2" type="ORF">SS50377_16312</name>
    <name evidence="3" type="ORF">SS50377_21230</name>
</gene>